<feature type="coiled-coil region" evidence="1">
    <location>
        <begin position="24"/>
        <end position="51"/>
    </location>
</feature>
<reference evidence="3 4" key="1">
    <citation type="submission" date="2020-08" db="EMBL/GenBank/DDBJ databases">
        <title>Genomic Encyclopedia of Type Strains, Phase IV (KMG-IV): sequencing the most valuable type-strain genomes for metagenomic binning, comparative biology and taxonomic classification.</title>
        <authorList>
            <person name="Goeker M."/>
        </authorList>
    </citation>
    <scope>NUCLEOTIDE SEQUENCE [LARGE SCALE GENOMIC DNA]</scope>
    <source>
        <strain evidence="3 4">DSM 103725</strain>
    </source>
</reference>
<sequence>MSMSRCTGFAALFALLFAFAAPALADTQADVDKINGLLRRAESNLQSVEQNLAGRTTPPKGSAGKLLAQRLKQAYGDLEPAGKLVAGLPAGEAGVAEATERYNTNVTLYQKLAAIMNGGQAPADAGPKDGEVKLGYPHADNFKNTQFTYKNKVVAPANGLTKLHAELLPVEDQMLINHRVTAQALATIAEARRQAGFVEEGLAKLPANGQGVAGAKDALAKSLEQIQGSEDYFAPLHEQLMAMIDPAKFPNFDADRKRLSGLSGDYRQDWVFTDNRARAAELFTQRPAAQEELIRIAKAYQRQMQQQTEMGKTIESVGNGALKSFQEFDAKIEEQKKLLPASIREDMAEADKYATEAVENQKPMWFQGGIPQRMGWAEDKLALLVVIDPENGPAVQKEYDALQASLNQRADSLKELIIRENQPPADNFAGADRDAAIEIAKSGWAVQQPDAEILDIRIPSEAWSRETKWTYSNGTWYFSDRSRLQVRLFVADHENPKQVIDRPVNVIKDHQKGDTMIGVPMRSFDEELQPSEYLLKDKFK</sequence>
<evidence type="ECO:0000313" key="4">
    <source>
        <dbReference type="Proteomes" id="UP000541810"/>
    </source>
</evidence>
<organism evidence="3 4">
    <name type="scientific">Algisphaera agarilytica</name>
    <dbReference type="NCBI Taxonomy" id="1385975"/>
    <lineage>
        <taxon>Bacteria</taxon>
        <taxon>Pseudomonadati</taxon>
        <taxon>Planctomycetota</taxon>
        <taxon>Phycisphaerae</taxon>
        <taxon>Phycisphaerales</taxon>
        <taxon>Phycisphaeraceae</taxon>
        <taxon>Algisphaera</taxon>
    </lineage>
</organism>
<feature type="signal peptide" evidence="2">
    <location>
        <begin position="1"/>
        <end position="25"/>
    </location>
</feature>
<dbReference type="Proteomes" id="UP000541810">
    <property type="component" value="Unassembled WGS sequence"/>
</dbReference>
<dbReference type="EMBL" id="JACHGY010000001">
    <property type="protein sequence ID" value="MBB6429700.1"/>
    <property type="molecule type" value="Genomic_DNA"/>
</dbReference>
<name>A0A7X0H8D1_9BACT</name>
<comment type="caution">
    <text evidence="3">The sequence shown here is derived from an EMBL/GenBank/DDBJ whole genome shotgun (WGS) entry which is preliminary data.</text>
</comment>
<feature type="chain" id="PRO_5030677669" evidence="2">
    <location>
        <begin position="26"/>
        <end position="540"/>
    </location>
</feature>
<dbReference type="AlphaFoldDB" id="A0A7X0H8D1"/>
<accession>A0A7X0H8D1</accession>
<evidence type="ECO:0000313" key="3">
    <source>
        <dbReference type="EMBL" id="MBB6429700.1"/>
    </source>
</evidence>
<evidence type="ECO:0000256" key="1">
    <source>
        <dbReference type="SAM" id="Coils"/>
    </source>
</evidence>
<proteinExistence type="predicted"/>
<dbReference type="RefSeq" id="WP_184677267.1">
    <property type="nucleotide sequence ID" value="NZ_JACHGY010000001.1"/>
</dbReference>
<gene>
    <name evidence="3" type="ORF">HNQ40_001506</name>
</gene>
<keyword evidence="1" id="KW-0175">Coiled coil</keyword>
<keyword evidence="4" id="KW-1185">Reference proteome</keyword>
<keyword evidence="2" id="KW-0732">Signal</keyword>
<evidence type="ECO:0000256" key="2">
    <source>
        <dbReference type="SAM" id="SignalP"/>
    </source>
</evidence>
<protein>
    <submittedName>
        <fullName evidence="3">Uncharacterized protein</fullName>
    </submittedName>
</protein>